<sequence>MGSDVHDYCGGGQQCYGARDGCCRVQFVVGRDQDSWQRTIIASCDVNRLQRKIAAGSFLPQGSLLAVIKEDDSERSLLTALCNERCMLRLKGVAEKLVDRRLWFFWADFVAILGAVRGYNFVEFWV</sequence>
<organism evidence="1 2">
    <name type="scientific">Ensete ventricosum</name>
    <name type="common">Abyssinian banana</name>
    <name type="synonym">Musa ensete</name>
    <dbReference type="NCBI Taxonomy" id="4639"/>
    <lineage>
        <taxon>Eukaryota</taxon>
        <taxon>Viridiplantae</taxon>
        <taxon>Streptophyta</taxon>
        <taxon>Embryophyta</taxon>
        <taxon>Tracheophyta</taxon>
        <taxon>Spermatophyta</taxon>
        <taxon>Magnoliopsida</taxon>
        <taxon>Liliopsida</taxon>
        <taxon>Zingiberales</taxon>
        <taxon>Musaceae</taxon>
        <taxon>Ensete</taxon>
    </lineage>
</organism>
<dbReference type="Proteomes" id="UP000287651">
    <property type="component" value="Unassembled WGS sequence"/>
</dbReference>
<reference evidence="1 2" key="1">
    <citation type="journal article" date="2014" name="Agronomy (Basel)">
        <title>A Draft Genome Sequence for Ensete ventricosum, the Drought-Tolerant Tree Against Hunger.</title>
        <authorList>
            <person name="Harrison J."/>
            <person name="Moore K.A."/>
            <person name="Paszkiewicz K."/>
            <person name="Jones T."/>
            <person name="Grant M."/>
            <person name="Ambacheew D."/>
            <person name="Muzemil S."/>
            <person name="Studholme D.J."/>
        </authorList>
    </citation>
    <scope>NUCLEOTIDE SEQUENCE [LARGE SCALE GENOMIC DNA]</scope>
</reference>
<proteinExistence type="predicted"/>
<protein>
    <submittedName>
        <fullName evidence="1">Uncharacterized protein</fullName>
    </submittedName>
</protein>
<dbReference type="AlphaFoldDB" id="A0A426Y5S1"/>
<accession>A0A426Y5S1</accession>
<dbReference type="EMBL" id="AMZH03014750">
    <property type="protein sequence ID" value="RRT47118.1"/>
    <property type="molecule type" value="Genomic_DNA"/>
</dbReference>
<name>A0A426Y5S1_ENSVE</name>
<gene>
    <name evidence="1" type="ORF">B296_00014757</name>
</gene>
<comment type="caution">
    <text evidence="1">The sequence shown here is derived from an EMBL/GenBank/DDBJ whole genome shotgun (WGS) entry which is preliminary data.</text>
</comment>
<evidence type="ECO:0000313" key="1">
    <source>
        <dbReference type="EMBL" id="RRT47118.1"/>
    </source>
</evidence>
<evidence type="ECO:0000313" key="2">
    <source>
        <dbReference type="Proteomes" id="UP000287651"/>
    </source>
</evidence>